<evidence type="ECO:0000256" key="1">
    <source>
        <dbReference type="ARBA" id="ARBA00022553"/>
    </source>
</evidence>
<keyword evidence="2" id="KW-0902">Two-component regulatory system</keyword>
<dbReference type="CDD" id="cd00383">
    <property type="entry name" value="trans_reg_C"/>
    <property type="match status" value="1"/>
</dbReference>
<dbReference type="Proteomes" id="UP000664360">
    <property type="component" value="Chromosome"/>
</dbReference>
<dbReference type="InterPro" id="IPR039420">
    <property type="entry name" value="WalR-like"/>
</dbReference>
<feature type="domain" description="OmpR/PhoB-type" evidence="9">
    <location>
        <begin position="122"/>
        <end position="217"/>
    </location>
</feature>
<dbReference type="SMART" id="SM00448">
    <property type="entry name" value="REC"/>
    <property type="match status" value="1"/>
</dbReference>
<dbReference type="PROSITE" id="PS51755">
    <property type="entry name" value="OMPR_PHOB"/>
    <property type="match status" value="1"/>
</dbReference>
<dbReference type="SUPFAM" id="SSF52172">
    <property type="entry name" value="CheY-like"/>
    <property type="match status" value="1"/>
</dbReference>
<evidence type="ECO:0000256" key="4">
    <source>
        <dbReference type="ARBA" id="ARBA00023125"/>
    </source>
</evidence>
<evidence type="ECO:0000256" key="2">
    <source>
        <dbReference type="ARBA" id="ARBA00023012"/>
    </source>
</evidence>
<reference evidence="10 11" key="1">
    <citation type="submission" date="2021-03" db="EMBL/GenBank/DDBJ databases">
        <authorList>
            <person name="Gilmore M.S."/>
            <person name="Schwartzman J."/>
            <person name="Van Tyne D."/>
            <person name="Martin M."/>
            <person name="Earl A.M."/>
            <person name="Manson A.L."/>
            <person name="Straub T."/>
            <person name="Salamzade R."/>
            <person name="Saavedra J."/>
            <person name="Lebreton F."/>
            <person name="Prichula J."/>
            <person name="Schaufler K."/>
            <person name="Gaca A."/>
            <person name="Sgardioli B."/>
            <person name="Wagenaar J."/>
            <person name="Strong T."/>
        </authorList>
    </citation>
    <scope>NUCLEOTIDE SEQUENCE [LARGE SCALE GENOMIC DNA]</scope>
    <source>
        <strain evidence="10 11">DIV1094</strain>
    </source>
</reference>
<dbReference type="SMART" id="SM00862">
    <property type="entry name" value="Trans_reg_C"/>
    <property type="match status" value="1"/>
</dbReference>
<dbReference type="PROSITE" id="PS50110">
    <property type="entry name" value="RESPONSE_REGULATORY"/>
    <property type="match status" value="1"/>
</dbReference>
<dbReference type="PANTHER" id="PTHR48111:SF40">
    <property type="entry name" value="PHOSPHATE REGULON TRANSCRIPTIONAL REGULATORY PROTEIN PHOB"/>
    <property type="match status" value="1"/>
</dbReference>
<evidence type="ECO:0000313" key="11">
    <source>
        <dbReference type="Proteomes" id="UP000664360"/>
    </source>
</evidence>
<gene>
    <name evidence="10" type="ORF">DOK79_001124</name>
</gene>
<dbReference type="Gene3D" id="1.10.10.10">
    <property type="entry name" value="Winged helix-like DNA-binding domain superfamily/Winged helix DNA-binding domain"/>
    <property type="match status" value="1"/>
</dbReference>
<keyword evidence="11" id="KW-1185">Reference proteome</keyword>
<feature type="DNA-binding region" description="OmpR/PhoB-type" evidence="7">
    <location>
        <begin position="122"/>
        <end position="217"/>
    </location>
</feature>
<organism evidence="10 11">
    <name type="scientific">Candidatus Enterococcus mangumiae</name>
    <dbReference type="NCBI Taxonomy" id="2230878"/>
    <lineage>
        <taxon>Bacteria</taxon>
        <taxon>Bacillati</taxon>
        <taxon>Bacillota</taxon>
        <taxon>Bacilli</taxon>
        <taxon>Lactobacillales</taxon>
        <taxon>Enterococcaceae</taxon>
        <taxon>Enterococcus</taxon>
    </lineage>
</organism>
<name>A0ABZ2T009_9ENTE</name>
<dbReference type="EMBL" id="CP147250">
    <property type="protein sequence ID" value="WYJ79584.1"/>
    <property type="molecule type" value="Genomic_DNA"/>
</dbReference>
<evidence type="ECO:0000256" key="5">
    <source>
        <dbReference type="ARBA" id="ARBA00023163"/>
    </source>
</evidence>
<dbReference type="InterPro" id="IPR001867">
    <property type="entry name" value="OmpR/PhoB-type_DNA-bd"/>
</dbReference>
<evidence type="ECO:0000313" key="10">
    <source>
        <dbReference type="EMBL" id="WYJ79584.1"/>
    </source>
</evidence>
<dbReference type="PANTHER" id="PTHR48111">
    <property type="entry name" value="REGULATOR OF RPOS"/>
    <property type="match status" value="1"/>
</dbReference>
<keyword evidence="3" id="KW-0805">Transcription regulation</keyword>
<evidence type="ECO:0000256" key="3">
    <source>
        <dbReference type="ARBA" id="ARBA00023015"/>
    </source>
</evidence>
<proteinExistence type="predicted"/>
<keyword evidence="1" id="KW-0597">Phosphoprotein</keyword>
<dbReference type="Pfam" id="PF00486">
    <property type="entry name" value="Trans_reg_C"/>
    <property type="match status" value="1"/>
</dbReference>
<dbReference type="InterPro" id="IPR036388">
    <property type="entry name" value="WH-like_DNA-bd_sf"/>
</dbReference>
<keyword evidence="4 7" id="KW-0238">DNA-binding</keyword>
<comment type="caution">
    <text evidence="6">Lacks conserved residue(s) required for the propagation of feature annotation.</text>
</comment>
<evidence type="ECO:0000259" key="9">
    <source>
        <dbReference type="PROSITE" id="PS51755"/>
    </source>
</evidence>
<dbReference type="RefSeq" id="WP_206857636.1">
    <property type="nucleotide sequence ID" value="NZ_CP147250.1"/>
</dbReference>
<sequence length="217" mass="25184">MVQILVIDNDEIYVDILKKLFEKDGHLLTVCRCLSEAHELFSTEIQLIITEAKLPDGDSLNFLRSIRKYSTVPFIVLSTCVDEFTQISFFSFKADAYISKSFSPSVISYYINALANRFYPLQQPVKINGYIFDLDNYSLKCEKNIPIPLTATEIQIIKILYDRKGTTVSKEHLLETIWGNEYRDDYRRLDPHIKNIRKKLDYSFVTTIIGIGYKLTI</sequence>
<evidence type="ECO:0000256" key="6">
    <source>
        <dbReference type="PROSITE-ProRule" id="PRU00169"/>
    </source>
</evidence>
<dbReference type="InterPro" id="IPR001789">
    <property type="entry name" value="Sig_transdc_resp-reg_receiver"/>
</dbReference>
<reference evidence="10 11" key="2">
    <citation type="submission" date="2024-03" db="EMBL/GenBank/DDBJ databases">
        <title>The Genome Sequence of Enterococcus sp. DIV1094.</title>
        <authorList>
            <consortium name="The Broad Institute Genomics Platform"/>
            <consortium name="The Broad Institute Microbial Omics Core"/>
            <consortium name="The Broad Institute Genomic Center for Infectious Diseases"/>
            <person name="Earl A."/>
            <person name="Manson A."/>
            <person name="Gilmore M."/>
            <person name="Schwartman J."/>
            <person name="Shea T."/>
            <person name="Abouelleil A."/>
            <person name="Cao P."/>
            <person name="Chapman S."/>
            <person name="Cusick C."/>
            <person name="Young S."/>
            <person name="Neafsey D."/>
            <person name="Nusbaum C."/>
            <person name="Birren B."/>
        </authorList>
    </citation>
    <scope>NUCLEOTIDE SEQUENCE [LARGE SCALE GENOMIC DNA]</scope>
    <source>
        <strain evidence="10 11">DIV1094</strain>
    </source>
</reference>
<protein>
    <submittedName>
        <fullName evidence="10">Two-component system, OmpR family, response regulator VanR</fullName>
    </submittedName>
</protein>
<accession>A0ABZ2T009</accession>
<evidence type="ECO:0000259" key="8">
    <source>
        <dbReference type="PROSITE" id="PS50110"/>
    </source>
</evidence>
<dbReference type="Gene3D" id="3.40.50.2300">
    <property type="match status" value="1"/>
</dbReference>
<dbReference type="CDD" id="cd00156">
    <property type="entry name" value="REC"/>
    <property type="match status" value="1"/>
</dbReference>
<evidence type="ECO:0000256" key="7">
    <source>
        <dbReference type="PROSITE-ProRule" id="PRU01091"/>
    </source>
</evidence>
<dbReference type="Pfam" id="PF00072">
    <property type="entry name" value="Response_reg"/>
    <property type="match status" value="1"/>
</dbReference>
<feature type="domain" description="Response regulatory" evidence="8">
    <location>
        <begin position="3"/>
        <end position="115"/>
    </location>
</feature>
<dbReference type="InterPro" id="IPR011006">
    <property type="entry name" value="CheY-like_superfamily"/>
</dbReference>
<keyword evidence="5" id="KW-0804">Transcription</keyword>